<dbReference type="EMBL" id="CP001029">
    <property type="protein sequence ID" value="ACB80647.1"/>
    <property type="molecule type" value="Genomic_DNA"/>
</dbReference>
<protein>
    <recommendedName>
        <fullName evidence="3">DUF2867 domain-containing protein</fullName>
    </recommendedName>
</protein>
<gene>
    <name evidence="1" type="ordered locus">Mpop_2486</name>
</gene>
<sequence>MPLIDRYVPMPHFRERHALDVEASKAAILDAVRSYRTPSDPFFRAMIGLRELPARIGRRLSHRRPERDRSFGLEDFTLLEENDEEIVYGLAGRFWRLDFGLTPLTSGSDFLGLHDPGIAKLALNFTVRPKGRGLFQLSTETRVFCVDADARARFTPYWYLVRPVSGLIRRRTLASVRAASENRSHWDINSSV</sequence>
<dbReference type="RefSeq" id="WP_012454377.1">
    <property type="nucleotide sequence ID" value="NC_010725.1"/>
</dbReference>
<dbReference type="eggNOG" id="ENOG50336H4">
    <property type="taxonomic scope" value="Bacteria"/>
</dbReference>
<dbReference type="KEGG" id="mpo:Mpop_2486"/>
<evidence type="ECO:0000313" key="2">
    <source>
        <dbReference type="Proteomes" id="UP000007136"/>
    </source>
</evidence>
<dbReference type="Proteomes" id="UP000007136">
    <property type="component" value="Chromosome"/>
</dbReference>
<dbReference type="HOGENOM" id="CLU_108535_0_0_5"/>
<name>B1ZAD9_METPB</name>
<proteinExistence type="predicted"/>
<reference evidence="1" key="1">
    <citation type="submission" date="2008-04" db="EMBL/GenBank/DDBJ databases">
        <title>Complete sequence of chromosome of Methylobacterium populi BJ001.</title>
        <authorList>
            <consortium name="US DOE Joint Genome Institute"/>
            <person name="Copeland A."/>
            <person name="Lucas S."/>
            <person name="Lapidus A."/>
            <person name="Glavina del Rio T."/>
            <person name="Dalin E."/>
            <person name="Tice H."/>
            <person name="Bruce D."/>
            <person name="Goodwin L."/>
            <person name="Pitluck S."/>
            <person name="Chertkov O."/>
            <person name="Brettin T."/>
            <person name="Detter J.C."/>
            <person name="Han C."/>
            <person name="Kuske C.R."/>
            <person name="Schmutz J."/>
            <person name="Larimer F."/>
            <person name="Land M."/>
            <person name="Hauser L."/>
            <person name="Kyrpides N."/>
            <person name="Mikhailova N."/>
            <person name="Marx C."/>
            <person name="Richardson P."/>
        </authorList>
    </citation>
    <scope>NUCLEOTIDE SEQUENCE [LARGE SCALE GENOMIC DNA]</scope>
    <source>
        <strain evidence="1">BJ001</strain>
    </source>
</reference>
<organism evidence="1 2">
    <name type="scientific">Methylorubrum populi (strain ATCC BAA-705 / NCIMB 13946 / BJ001)</name>
    <name type="common">Methylobacterium populi</name>
    <dbReference type="NCBI Taxonomy" id="441620"/>
    <lineage>
        <taxon>Bacteria</taxon>
        <taxon>Pseudomonadati</taxon>
        <taxon>Pseudomonadota</taxon>
        <taxon>Alphaproteobacteria</taxon>
        <taxon>Hyphomicrobiales</taxon>
        <taxon>Methylobacteriaceae</taxon>
        <taxon>Methylorubrum</taxon>
    </lineage>
</organism>
<evidence type="ECO:0000313" key="1">
    <source>
        <dbReference type="EMBL" id="ACB80647.1"/>
    </source>
</evidence>
<dbReference type="OrthoDB" id="5464833at2"/>
<dbReference type="AlphaFoldDB" id="B1ZAD9"/>
<accession>B1ZAD9</accession>
<evidence type="ECO:0008006" key="3">
    <source>
        <dbReference type="Google" id="ProtNLM"/>
    </source>
</evidence>
<dbReference type="STRING" id="441620.Mpop_2486"/>